<evidence type="ECO:0000256" key="3">
    <source>
        <dbReference type="ARBA" id="ARBA00022475"/>
    </source>
</evidence>
<evidence type="ECO:0000256" key="1">
    <source>
        <dbReference type="ARBA" id="ARBA00004651"/>
    </source>
</evidence>
<dbReference type="InterPro" id="IPR001633">
    <property type="entry name" value="EAL_dom"/>
</dbReference>
<dbReference type="SUPFAM" id="SSF141868">
    <property type="entry name" value="EAL domain-like"/>
    <property type="match status" value="1"/>
</dbReference>
<dbReference type="CDD" id="cd01948">
    <property type="entry name" value="EAL"/>
    <property type="match status" value="1"/>
</dbReference>
<comment type="caution">
    <text evidence="12">The sequence shown here is derived from an EMBL/GenBank/DDBJ whole genome shotgun (WGS) entry which is preliminary data.</text>
</comment>
<dbReference type="Gene3D" id="3.20.20.450">
    <property type="entry name" value="EAL domain"/>
    <property type="match status" value="1"/>
</dbReference>
<keyword evidence="6" id="KW-0378">Hydrolase</keyword>
<evidence type="ECO:0000313" key="13">
    <source>
        <dbReference type="Proteomes" id="UP000075349"/>
    </source>
</evidence>
<protein>
    <recommendedName>
        <fullName evidence="2">cyclic-guanylate-specific phosphodiesterase</fullName>
        <ecNumber evidence="2">3.1.4.52</ecNumber>
    </recommendedName>
</protein>
<dbReference type="PANTHER" id="PTHR33121:SF80">
    <property type="entry name" value="CYCLIC DI-GMP PHOSPHODIESTERASE PDEL"/>
    <property type="match status" value="1"/>
</dbReference>
<dbReference type="Pfam" id="PF12792">
    <property type="entry name" value="CSS-motif"/>
    <property type="match status" value="1"/>
</dbReference>
<dbReference type="InterPro" id="IPR035919">
    <property type="entry name" value="EAL_sf"/>
</dbReference>
<evidence type="ECO:0000256" key="6">
    <source>
        <dbReference type="ARBA" id="ARBA00022801"/>
    </source>
</evidence>
<dbReference type="SMART" id="SM00052">
    <property type="entry name" value="EAL"/>
    <property type="match status" value="1"/>
</dbReference>
<dbReference type="GO" id="GO:0005886">
    <property type="term" value="C:plasma membrane"/>
    <property type="evidence" value="ECO:0007669"/>
    <property type="project" value="UniProtKB-SubCell"/>
</dbReference>
<evidence type="ECO:0000256" key="4">
    <source>
        <dbReference type="ARBA" id="ARBA00022636"/>
    </source>
</evidence>
<name>A0A151JKQ9_9VIBR</name>
<keyword evidence="8 10" id="KW-0472">Membrane</keyword>
<dbReference type="AlphaFoldDB" id="A0A151JKQ9"/>
<dbReference type="EMBL" id="LOMK01000001">
    <property type="protein sequence ID" value="KYN26424.1"/>
    <property type="molecule type" value="Genomic_DNA"/>
</dbReference>
<proteinExistence type="predicted"/>
<keyword evidence="3" id="KW-1003">Cell membrane</keyword>
<accession>A0A151JKQ9</accession>
<evidence type="ECO:0000256" key="10">
    <source>
        <dbReference type="SAM" id="Phobius"/>
    </source>
</evidence>
<dbReference type="InterPro" id="IPR050706">
    <property type="entry name" value="Cyclic-di-GMP_PDE-like"/>
</dbReference>
<keyword evidence="7 10" id="KW-1133">Transmembrane helix</keyword>
<feature type="transmembrane region" description="Helical" evidence="10">
    <location>
        <begin position="12"/>
        <end position="32"/>
    </location>
</feature>
<keyword evidence="5 10" id="KW-0812">Transmembrane</keyword>
<feature type="transmembrane region" description="Helical" evidence="10">
    <location>
        <begin position="232"/>
        <end position="251"/>
    </location>
</feature>
<keyword evidence="4" id="KW-0973">c-di-GMP</keyword>
<gene>
    <name evidence="12" type="ORF">AUQ44_15540</name>
</gene>
<evidence type="ECO:0000313" key="12">
    <source>
        <dbReference type="EMBL" id="KYN26424.1"/>
    </source>
</evidence>
<evidence type="ECO:0000256" key="2">
    <source>
        <dbReference type="ARBA" id="ARBA00012282"/>
    </source>
</evidence>
<dbReference type="GO" id="GO:0071111">
    <property type="term" value="F:cyclic-guanylate-specific phosphodiesterase activity"/>
    <property type="evidence" value="ECO:0007669"/>
    <property type="project" value="UniProtKB-EC"/>
</dbReference>
<comment type="catalytic activity">
    <reaction evidence="9">
        <text>3',3'-c-di-GMP + H2O = 5'-phosphoguanylyl(3'-&gt;5')guanosine + H(+)</text>
        <dbReference type="Rhea" id="RHEA:24902"/>
        <dbReference type="ChEBI" id="CHEBI:15377"/>
        <dbReference type="ChEBI" id="CHEBI:15378"/>
        <dbReference type="ChEBI" id="CHEBI:58754"/>
        <dbReference type="ChEBI" id="CHEBI:58805"/>
        <dbReference type="EC" id="3.1.4.52"/>
    </reaction>
</comment>
<comment type="subcellular location">
    <subcellularLocation>
        <location evidence="1">Cell membrane</location>
        <topology evidence="1">Multi-pass membrane protein</topology>
    </subcellularLocation>
</comment>
<dbReference type="Pfam" id="PF00563">
    <property type="entry name" value="EAL"/>
    <property type="match status" value="1"/>
</dbReference>
<evidence type="ECO:0000256" key="9">
    <source>
        <dbReference type="ARBA" id="ARBA00034290"/>
    </source>
</evidence>
<evidence type="ECO:0000256" key="5">
    <source>
        <dbReference type="ARBA" id="ARBA00022692"/>
    </source>
</evidence>
<dbReference type="EC" id="3.1.4.52" evidence="2"/>
<dbReference type="InterPro" id="IPR024744">
    <property type="entry name" value="CSS-motif_dom"/>
</dbReference>
<organism evidence="12 13">
    <name type="scientific">Vibrio cidicii</name>
    <dbReference type="NCBI Taxonomy" id="1763883"/>
    <lineage>
        <taxon>Bacteria</taxon>
        <taxon>Pseudomonadati</taxon>
        <taxon>Pseudomonadota</taxon>
        <taxon>Gammaproteobacteria</taxon>
        <taxon>Vibrionales</taxon>
        <taxon>Vibrionaceae</taxon>
        <taxon>Vibrio</taxon>
    </lineage>
</organism>
<evidence type="ECO:0000259" key="11">
    <source>
        <dbReference type="PROSITE" id="PS50883"/>
    </source>
</evidence>
<dbReference type="PANTHER" id="PTHR33121">
    <property type="entry name" value="CYCLIC DI-GMP PHOSPHODIESTERASE PDEF"/>
    <property type="match status" value="1"/>
</dbReference>
<dbReference type="Proteomes" id="UP000075349">
    <property type="component" value="Unassembled WGS sequence"/>
</dbReference>
<dbReference type="PROSITE" id="PS50883">
    <property type="entry name" value="EAL"/>
    <property type="match status" value="1"/>
</dbReference>
<evidence type="ECO:0000256" key="8">
    <source>
        <dbReference type="ARBA" id="ARBA00023136"/>
    </source>
</evidence>
<reference evidence="13" key="1">
    <citation type="submission" date="2015-12" db="EMBL/GenBank/DDBJ databases">
        <authorList>
            <person name="Tarr C.L."/>
            <person name="Gladney L.M."/>
        </authorList>
    </citation>
    <scope>NUCLEOTIDE SEQUENCE [LARGE SCALE GENOMIC DNA]</scope>
    <source>
        <strain evidence="13">2756-81</strain>
    </source>
</reference>
<feature type="domain" description="EAL" evidence="11">
    <location>
        <begin position="255"/>
        <end position="505"/>
    </location>
</feature>
<evidence type="ECO:0000256" key="7">
    <source>
        <dbReference type="ARBA" id="ARBA00022989"/>
    </source>
</evidence>
<sequence length="505" mass="57849">MFSKGQIKPIQFIFLTIVPCFLIIQLSHFYFVHLHQEKSQEYAKKIALEIESIFSYGKEANQRILSIVSNGESCDDVIVKLRKIVAAVPFVRTTNLAHDNKIYCTSLWGERSFVDTPQAYVAGELLLMKGSKVESQHPLVVVRTAQGNKVSLSGIDGLHIRHALNQSSIDAFSVFLKIGDAWLDEQGRMTQQDPTKGLIIFQHTQSSQFPFAIQSGFSYPSTWNAFWHERKFYILLILFMQGSFSLCYWWLANRPKTLDAELQRAILQHEFIPYAQPIVHAETKQVTGIEILMRWQHPIQGIVRPDLFIPQAEESGLIIPMTQLLFKETARQLRAYRDVLPNEFHVGINISPQHCKNDDLFTECQKFYDLVDCDKTILVLELTEREVLEFSDATDVLFRNIKQLGCKIAIDDFGTGHSSLINLQKIDLDYLKIDQIFIKNIGADPVAEHLVESTIELAKRLSLNLIAEGVECEEQVEYLRNHDVNYLQGFLFAKPVPLSEFLQQL</sequence>